<name>D8PC46_9BACT</name>
<protein>
    <submittedName>
        <fullName evidence="4">Putative Oxidoreductase</fullName>
        <ecNumber evidence="4">1.-.-.-</ecNumber>
    </submittedName>
</protein>
<dbReference type="STRING" id="330214.NIDE1044"/>
<keyword evidence="5" id="KW-1185">Reference proteome</keyword>
<dbReference type="InterPro" id="IPR055170">
    <property type="entry name" value="GFO_IDH_MocA-like_dom"/>
</dbReference>
<reference evidence="4 5" key="1">
    <citation type="journal article" date="2010" name="Proc. Natl. Acad. Sci. U.S.A.">
        <title>A Nitrospira metagenome illuminates the physiology and evolution of globally important nitrite-oxidizing bacteria.</title>
        <authorList>
            <person name="Lucker S."/>
            <person name="Wagner M."/>
            <person name="Maixner F."/>
            <person name="Pelletier E."/>
            <person name="Koch H."/>
            <person name="Vacherie B."/>
            <person name="Rattei T."/>
            <person name="Sinninghe Damste J."/>
            <person name="Spieck E."/>
            <person name="Le Paslier D."/>
            <person name="Daims H."/>
        </authorList>
    </citation>
    <scope>NUCLEOTIDE SEQUENCE [LARGE SCALE GENOMIC DNA]</scope>
</reference>
<dbReference type="AlphaFoldDB" id="D8PC46"/>
<evidence type="ECO:0000256" key="1">
    <source>
        <dbReference type="ARBA" id="ARBA00023002"/>
    </source>
</evidence>
<dbReference type="PANTHER" id="PTHR43818">
    <property type="entry name" value="BCDNA.GH03377"/>
    <property type="match status" value="1"/>
</dbReference>
<keyword evidence="1 4" id="KW-0560">Oxidoreductase</keyword>
<evidence type="ECO:0000259" key="3">
    <source>
        <dbReference type="Pfam" id="PF22725"/>
    </source>
</evidence>
<dbReference type="InterPro" id="IPR050463">
    <property type="entry name" value="Gfo/Idh/MocA_oxidrdct_glycsds"/>
</dbReference>
<dbReference type="Pfam" id="PF01408">
    <property type="entry name" value="GFO_IDH_MocA"/>
    <property type="match status" value="1"/>
</dbReference>
<dbReference type="GO" id="GO:0000166">
    <property type="term" value="F:nucleotide binding"/>
    <property type="evidence" value="ECO:0007669"/>
    <property type="project" value="InterPro"/>
</dbReference>
<dbReference type="InterPro" id="IPR000683">
    <property type="entry name" value="Gfo/Idh/MocA-like_OxRdtase_N"/>
</dbReference>
<dbReference type="Gene3D" id="3.40.50.720">
    <property type="entry name" value="NAD(P)-binding Rossmann-like Domain"/>
    <property type="match status" value="1"/>
</dbReference>
<dbReference type="HOGENOM" id="CLU_023194_17_0_0"/>
<organism evidence="4 5">
    <name type="scientific">Nitrospira defluvii</name>
    <dbReference type="NCBI Taxonomy" id="330214"/>
    <lineage>
        <taxon>Bacteria</taxon>
        <taxon>Pseudomonadati</taxon>
        <taxon>Nitrospirota</taxon>
        <taxon>Nitrospiria</taxon>
        <taxon>Nitrospirales</taxon>
        <taxon>Nitrospiraceae</taxon>
        <taxon>Nitrospira</taxon>
    </lineage>
</organism>
<evidence type="ECO:0000259" key="2">
    <source>
        <dbReference type="Pfam" id="PF01408"/>
    </source>
</evidence>
<dbReference type="InterPro" id="IPR036291">
    <property type="entry name" value="NAD(P)-bd_dom_sf"/>
</dbReference>
<dbReference type="PANTHER" id="PTHR43818:SF11">
    <property type="entry name" value="BCDNA.GH03377"/>
    <property type="match status" value="1"/>
</dbReference>
<feature type="domain" description="Gfo/Idh/MocA-like oxidoreductase N-terminal" evidence="2">
    <location>
        <begin position="4"/>
        <end position="122"/>
    </location>
</feature>
<evidence type="ECO:0000313" key="5">
    <source>
        <dbReference type="Proteomes" id="UP000001660"/>
    </source>
</evidence>
<feature type="domain" description="GFO/IDH/MocA-like oxidoreductase" evidence="3">
    <location>
        <begin position="132"/>
        <end position="267"/>
    </location>
</feature>
<dbReference type="Proteomes" id="UP000001660">
    <property type="component" value="Chromosome"/>
</dbReference>
<dbReference type="eggNOG" id="COG0673">
    <property type="taxonomic scope" value="Bacteria"/>
</dbReference>
<dbReference type="SUPFAM" id="SSF51735">
    <property type="entry name" value="NAD(P)-binding Rossmann-fold domains"/>
    <property type="match status" value="1"/>
</dbReference>
<dbReference type="EC" id="1.-.-.-" evidence="4"/>
<proteinExistence type="predicted"/>
<dbReference type="EMBL" id="FP929003">
    <property type="protein sequence ID" value="CBK40805.1"/>
    <property type="molecule type" value="Genomic_DNA"/>
</dbReference>
<sequence>MTKLRVGVIGAGAFAESCHVPGVQSHPEAEVVVLCGRDSARTRAAAQRLGVPEVSLDYEEVCARTDIDAVTIATPNVVHARQAQAAFAAGKHVFCEKPLGMNTEEAADMLRAAEQSRKIHQIAFTYRYLYGVQELKRRLLNGEIGEPYYVAVHYDSWDGLRPGSKIGFREHLDSAGAGVLYDVGSHLFDLVGFVLGPIEAVSGNTILVPRTRIDARTGALAHVETDDIASAAFTCSGGIQGQLFASRATPNSGDKAYIELVGRQGALKASLSRGSVDVLTISRPSQPTWEVVPLPVQASDGQPHCLSRMMHSFVDACLRGRLNGEVDASFHDGLAVQRAMDAVRQSSAEPAAISLDADFDSTAFGGVA</sequence>
<accession>D8PC46</accession>
<dbReference type="GO" id="GO:0016491">
    <property type="term" value="F:oxidoreductase activity"/>
    <property type="evidence" value="ECO:0007669"/>
    <property type="project" value="UniProtKB-KW"/>
</dbReference>
<dbReference type="Pfam" id="PF22725">
    <property type="entry name" value="GFO_IDH_MocA_C3"/>
    <property type="match status" value="1"/>
</dbReference>
<dbReference type="SUPFAM" id="SSF55347">
    <property type="entry name" value="Glyceraldehyde-3-phosphate dehydrogenase-like, C-terminal domain"/>
    <property type="match status" value="1"/>
</dbReference>
<evidence type="ECO:0000313" key="4">
    <source>
        <dbReference type="EMBL" id="CBK40805.1"/>
    </source>
</evidence>
<dbReference type="KEGG" id="nde:NIDE1044"/>
<gene>
    <name evidence="4" type="ORF">NIDE1044</name>
</gene>
<dbReference type="Gene3D" id="3.30.360.10">
    <property type="entry name" value="Dihydrodipicolinate Reductase, domain 2"/>
    <property type="match status" value="1"/>
</dbReference>
<dbReference type="OrthoDB" id="9815825at2"/>